<dbReference type="RefSeq" id="WP_010481243.1">
    <property type="nucleotide sequence ID" value="NZ_AJLO02000041.1"/>
</dbReference>
<evidence type="ECO:0000313" key="2">
    <source>
        <dbReference type="EMBL" id="KOE97608.1"/>
    </source>
</evidence>
<keyword evidence="1" id="KW-0812">Transmembrane</keyword>
<evidence type="ECO:0000313" key="3">
    <source>
        <dbReference type="Proteomes" id="UP000036890"/>
    </source>
</evidence>
<organism evidence="2 3">
    <name type="scientific">Stenotrophomonas geniculata N1</name>
    <dbReference type="NCBI Taxonomy" id="1167641"/>
    <lineage>
        <taxon>Bacteria</taxon>
        <taxon>Pseudomonadati</taxon>
        <taxon>Pseudomonadota</taxon>
        <taxon>Gammaproteobacteria</taxon>
        <taxon>Lysobacterales</taxon>
        <taxon>Lysobacteraceae</taxon>
        <taxon>Stenotrophomonas</taxon>
    </lineage>
</organism>
<accession>A0A0L8A5F0</accession>
<dbReference type="EMBL" id="AJLO02000041">
    <property type="protein sequence ID" value="KOE97608.1"/>
    <property type="molecule type" value="Genomic_DNA"/>
</dbReference>
<feature type="transmembrane region" description="Helical" evidence="1">
    <location>
        <begin position="108"/>
        <end position="126"/>
    </location>
</feature>
<reference evidence="2 3" key="1">
    <citation type="journal article" date="2012" name="J. Bacteriol.">
        <title>Genome sequence of a novel nicotine-degrading strain, Pseudomonas geniculata N1.</title>
        <authorList>
            <person name="Tang H."/>
            <person name="Yu H."/>
            <person name="Tai C."/>
            <person name="Huang K."/>
            <person name="Liu Y."/>
            <person name="Wang L."/>
            <person name="Yao Y."/>
            <person name="Wu G."/>
            <person name="Xu P."/>
        </authorList>
    </citation>
    <scope>NUCLEOTIDE SEQUENCE [LARGE SCALE GENOMIC DNA]</scope>
    <source>
        <strain evidence="2 3">N1</strain>
    </source>
</reference>
<proteinExistence type="predicted"/>
<evidence type="ECO:0000256" key="1">
    <source>
        <dbReference type="SAM" id="Phobius"/>
    </source>
</evidence>
<dbReference type="OrthoDB" id="7433190at2"/>
<gene>
    <name evidence="2" type="ORF">W7K_19195</name>
</gene>
<name>A0A0L8A5F0_9GAMM</name>
<sequence>MAHNGSTAIAPRVLYVAGAAAVLISLLAWSVEWSGLAYVCPYCRVQRTVIGVLGLLMMSARPGGIVVPWLSNAMGGFAFVVAAMQHFNGWKRISAGEFSFNAQWYIDPWLLSGCAMLILVAQLMLVQAACRRPVHAALEAA</sequence>
<protein>
    <submittedName>
        <fullName evidence="2">Membrane protein</fullName>
    </submittedName>
</protein>
<feature type="transmembrane region" description="Helical" evidence="1">
    <location>
        <begin position="12"/>
        <end position="30"/>
    </location>
</feature>
<comment type="caution">
    <text evidence="2">The sequence shown here is derived from an EMBL/GenBank/DDBJ whole genome shotgun (WGS) entry which is preliminary data.</text>
</comment>
<dbReference type="AlphaFoldDB" id="A0A0L8A5F0"/>
<keyword evidence="1" id="KW-0472">Membrane</keyword>
<keyword evidence="1" id="KW-1133">Transmembrane helix</keyword>
<dbReference type="Proteomes" id="UP000036890">
    <property type="component" value="Unassembled WGS sequence"/>
</dbReference>